<dbReference type="KEGG" id="afg:AFULGI_00006000"/>
<dbReference type="Proteomes" id="UP000028501">
    <property type="component" value="Chromosome"/>
</dbReference>
<reference evidence="1 2" key="1">
    <citation type="submission" date="2013-07" db="EMBL/GenBank/DDBJ databases">
        <title>Genome of Archaeoglobus fulgidus.</title>
        <authorList>
            <person name="Fiebig A."/>
            <person name="Birkeland N.-K."/>
        </authorList>
    </citation>
    <scope>NUCLEOTIDE SEQUENCE [LARGE SCALE GENOMIC DNA]</scope>
    <source>
        <strain evidence="1 2">DSM 8774</strain>
    </source>
</reference>
<evidence type="ECO:0000313" key="2">
    <source>
        <dbReference type="Proteomes" id="UP000028501"/>
    </source>
</evidence>
<dbReference type="EMBL" id="CP006577">
    <property type="protein sequence ID" value="AIG97401.1"/>
    <property type="molecule type" value="Genomic_DNA"/>
</dbReference>
<sequence>MPLGKCVLEPGGQKLPKFAPEPAGASKDGEVELPVYFTGGRILGSTFEEYLAVHRIVLSLWDTSTRKYRSGKYVSGSSQYCVVYLQDVRLYVRWRRIPSFISNEEVLVGKPFFSGKTWHIQCSVPDESALNNIRKYWDAEQRKFRNSVFLRKDGNRVWVYLKDLKVCVGWIKGLGSRIFGSNGRSDKWYELTEPYDFGLELRKKINNSYGCW</sequence>
<protein>
    <submittedName>
        <fullName evidence="1">Uncharacterized protein</fullName>
    </submittedName>
</protein>
<dbReference type="HOGENOM" id="CLU_1369479_0_0_2"/>
<dbReference type="AlphaFoldDB" id="A0A075WBR2"/>
<evidence type="ECO:0000313" key="1">
    <source>
        <dbReference type="EMBL" id="AIG97401.1"/>
    </source>
</evidence>
<name>A0A075WBR2_ARCFL</name>
<gene>
    <name evidence="1" type="ORF">AFULGI_00006000</name>
</gene>
<organism evidence="1 2">
    <name type="scientific">Archaeoglobus fulgidus DSM 8774</name>
    <dbReference type="NCBI Taxonomy" id="1344584"/>
    <lineage>
        <taxon>Archaea</taxon>
        <taxon>Methanobacteriati</taxon>
        <taxon>Methanobacteriota</taxon>
        <taxon>Archaeoglobi</taxon>
        <taxon>Archaeoglobales</taxon>
        <taxon>Archaeoglobaceae</taxon>
        <taxon>Archaeoglobus</taxon>
    </lineage>
</organism>
<accession>A0A075WBR2</accession>
<proteinExistence type="predicted"/>